<protein>
    <recommendedName>
        <fullName evidence="3">DUF3775 domain-containing protein</fullName>
    </recommendedName>
</protein>
<evidence type="ECO:0008006" key="3">
    <source>
        <dbReference type="Google" id="ProtNLM"/>
    </source>
</evidence>
<keyword evidence="2" id="KW-1185">Reference proteome</keyword>
<proteinExistence type="predicted"/>
<name>A0A1I2G6Y6_9RHOB</name>
<dbReference type="InterPro" id="IPR022254">
    <property type="entry name" value="DUF3775"/>
</dbReference>
<dbReference type="EMBL" id="FOMW01000020">
    <property type="protein sequence ID" value="SFF13464.1"/>
    <property type="molecule type" value="Genomic_DNA"/>
</dbReference>
<reference evidence="1 2" key="1">
    <citation type="submission" date="2016-10" db="EMBL/GenBank/DDBJ databases">
        <authorList>
            <person name="de Groot N.N."/>
        </authorList>
    </citation>
    <scope>NUCLEOTIDE SEQUENCE [LARGE SCALE GENOMIC DNA]</scope>
    <source>
        <strain evidence="1 2">DSM 11443</strain>
    </source>
</reference>
<evidence type="ECO:0000313" key="1">
    <source>
        <dbReference type="EMBL" id="SFF13464.1"/>
    </source>
</evidence>
<dbReference type="OrthoDB" id="5641374at2"/>
<dbReference type="Pfam" id="PF12616">
    <property type="entry name" value="DUF3775"/>
    <property type="match status" value="1"/>
</dbReference>
<accession>A0A1I2G6Y6</accession>
<dbReference type="AlphaFoldDB" id="A0A1I2G6Y6"/>
<organism evidence="1 2">
    <name type="scientific">Sulfitobacter brevis</name>
    <dbReference type="NCBI Taxonomy" id="74348"/>
    <lineage>
        <taxon>Bacteria</taxon>
        <taxon>Pseudomonadati</taxon>
        <taxon>Pseudomonadota</taxon>
        <taxon>Alphaproteobacteria</taxon>
        <taxon>Rhodobacterales</taxon>
        <taxon>Roseobacteraceae</taxon>
        <taxon>Sulfitobacter</taxon>
    </lineage>
</organism>
<gene>
    <name evidence="1" type="ORF">SAMN04488523_12025</name>
</gene>
<dbReference type="RefSeq" id="WP_093925331.1">
    <property type="nucleotide sequence ID" value="NZ_FOMW01000020.1"/>
</dbReference>
<dbReference type="Proteomes" id="UP000198977">
    <property type="component" value="Unassembled WGS sequence"/>
</dbReference>
<evidence type="ECO:0000313" key="2">
    <source>
        <dbReference type="Proteomes" id="UP000198977"/>
    </source>
</evidence>
<sequence length="130" mass="14348">MAALPFNSTEIEKLVLRFNAVMAKEGTDISDLGGNASDDEVAANLQETAGDLSRDEIRQEIESMNNEQQDGLVALFWIGRGDAEPEAWEQTKVLARQQHAGSVSRYFLGQPEVGEFLAEGLERMLEYGVD</sequence>